<protein>
    <submittedName>
        <fullName evidence="3">Uncharacterized protein</fullName>
    </submittedName>
</protein>
<feature type="transmembrane region" description="Helical" evidence="2">
    <location>
        <begin position="132"/>
        <end position="150"/>
    </location>
</feature>
<dbReference type="RefSeq" id="WP_061083539.1">
    <property type="nucleotide sequence ID" value="NZ_JAAXPG010000001.1"/>
</dbReference>
<evidence type="ECO:0000256" key="2">
    <source>
        <dbReference type="SAM" id="Phobius"/>
    </source>
</evidence>
<keyword evidence="2" id="KW-0812">Transmembrane</keyword>
<reference evidence="3 4" key="1">
    <citation type="submission" date="2020-04" db="EMBL/GenBank/DDBJ databases">
        <title>MicrobeNet Type strains.</title>
        <authorList>
            <person name="Nicholson A.C."/>
        </authorList>
    </citation>
    <scope>NUCLEOTIDE SEQUENCE [LARGE SCALE GENOMIC DNA]</scope>
    <source>
        <strain evidence="3 4">ATCC 23612</strain>
    </source>
</reference>
<feature type="region of interest" description="Disordered" evidence="1">
    <location>
        <begin position="156"/>
        <end position="193"/>
    </location>
</feature>
<sequence length="193" mass="19979">MLSMLLVAGGLALACAGFLWNVVGAYDEDHHQDRNGKFVVFAMWAACGNVGMTLALLKHALPGHPGMGFGLLVLAAGVLVCALCLMITAFSYDDLRHHGRNFHLLMIAVCAAYLSMFAALLMILAVLELVEIVGILALIVATFIGVIGFLTGEGHRSTPRGDSGSGYDGSRGDSGYDGYGDVSGDGGEGGGGD</sequence>
<evidence type="ECO:0000256" key="1">
    <source>
        <dbReference type="SAM" id="MobiDB-lite"/>
    </source>
</evidence>
<dbReference type="AlphaFoldDB" id="A0A7X6M990"/>
<gene>
    <name evidence="3" type="ORF">HGB44_01315</name>
</gene>
<feature type="transmembrane region" description="Helical" evidence="2">
    <location>
        <begin position="38"/>
        <end position="57"/>
    </location>
</feature>
<comment type="caution">
    <text evidence="3">The sequence shown here is derived from an EMBL/GenBank/DDBJ whole genome shotgun (WGS) entry which is preliminary data.</text>
</comment>
<proteinExistence type="predicted"/>
<evidence type="ECO:0000313" key="4">
    <source>
        <dbReference type="Proteomes" id="UP000553209"/>
    </source>
</evidence>
<dbReference type="Proteomes" id="UP000553209">
    <property type="component" value="Unassembled WGS sequence"/>
</dbReference>
<keyword evidence="2" id="KW-1133">Transmembrane helix</keyword>
<feature type="transmembrane region" description="Helical" evidence="2">
    <location>
        <begin position="104"/>
        <end position="126"/>
    </location>
</feature>
<feature type="transmembrane region" description="Helical" evidence="2">
    <location>
        <begin position="6"/>
        <end position="26"/>
    </location>
</feature>
<accession>A0A7X6M990</accession>
<dbReference type="EMBL" id="JAAXPG010000001">
    <property type="protein sequence ID" value="NKY96319.1"/>
    <property type="molecule type" value="Genomic_DNA"/>
</dbReference>
<keyword evidence="2" id="KW-0472">Membrane</keyword>
<organism evidence="3 4">
    <name type="scientific">Nocardiopsis alborubida</name>
    <dbReference type="NCBI Taxonomy" id="146802"/>
    <lineage>
        <taxon>Bacteria</taxon>
        <taxon>Bacillati</taxon>
        <taxon>Actinomycetota</taxon>
        <taxon>Actinomycetes</taxon>
        <taxon>Streptosporangiales</taxon>
        <taxon>Nocardiopsidaceae</taxon>
        <taxon>Nocardiopsis</taxon>
    </lineage>
</organism>
<feature type="compositionally biased region" description="Gly residues" evidence="1">
    <location>
        <begin position="175"/>
        <end position="193"/>
    </location>
</feature>
<name>A0A7X6M990_9ACTN</name>
<keyword evidence="4" id="KW-1185">Reference proteome</keyword>
<feature type="transmembrane region" description="Helical" evidence="2">
    <location>
        <begin position="69"/>
        <end position="92"/>
    </location>
</feature>
<evidence type="ECO:0000313" key="3">
    <source>
        <dbReference type="EMBL" id="NKY96319.1"/>
    </source>
</evidence>